<dbReference type="RefSeq" id="WP_189011592.1">
    <property type="nucleotide sequence ID" value="NZ_BMPP01000023.1"/>
</dbReference>
<evidence type="ECO:0000313" key="2">
    <source>
        <dbReference type="Proteomes" id="UP000647587"/>
    </source>
</evidence>
<reference evidence="2" key="1">
    <citation type="journal article" date="2019" name="Int. J. Syst. Evol. Microbiol.">
        <title>The Global Catalogue of Microorganisms (GCM) 10K type strain sequencing project: providing services to taxonomists for standard genome sequencing and annotation.</title>
        <authorList>
            <consortium name="The Broad Institute Genomics Platform"/>
            <consortium name="The Broad Institute Genome Sequencing Center for Infectious Disease"/>
            <person name="Wu L."/>
            <person name="Ma J."/>
        </authorList>
    </citation>
    <scope>NUCLEOTIDE SEQUENCE [LARGE SCALE GENOMIC DNA]</scope>
    <source>
        <strain evidence="2">JCM 30331</strain>
    </source>
</reference>
<keyword evidence="2" id="KW-1185">Reference proteome</keyword>
<name>A0ABQ2F165_9DEIO</name>
<dbReference type="Proteomes" id="UP000647587">
    <property type="component" value="Unassembled WGS sequence"/>
</dbReference>
<comment type="caution">
    <text evidence="1">The sequence shown here is derived from an EMBL/GenBank/DDBJ whole genome shotgun (WGS) entry which is preliminary data.</text>
</comment>
<protein>
    <submittedName>
        <fullName evidence="1">Uncharacterized protein</fullName>
    </submittedName>
</protein>
<accession>A0ABQ2F165</accession>
<organism evidence="1 2">
    <name type="scientific">Deinococcus malanensis</name>
    <dbReference type="NCBI Taxonomy" id="1706855"/>
    <lineage>
        <taxon>Bacteria</taxon>
        <taxon>Thermotogati</taxon>
        <taxon>Deinococcota</taxon>
        <taxon>Deinococci</taxon>
        <taxon>Deinococcales</taxon>
        <taxon>Deinococcaceae</taxon>
        <taxon>Deinococcus</taxon>
    </lineage>
</organism>
<proteinExistence type="predicted"/>
<gene>
    <name evidence="1" type="ORF">GCM10008955_37900</name>
</gene>
<sequence>MADFAELVNEARVRHLKKVQQREQAKSYVHDVMNQAREQIEASGGTLTDAENWSYHGLLAFNHYTLSFPADIGVSDMELEVGGRALPEAGYEIVVGHPENPIVVNDHLEGVAVVFDYVREAMPN</sequence>
<dbReference type="EMBL" id="BMPP01000023">
    <property type="protein sequence ID" value="GGK40509.1"/>
    <property type="molecule type" value="Genomic_DNA"/>
</dbReference>
<evidence type="ECO:0000313" key="1">
    <source>
        <dbReference type="EMBL" id="GGK40509.1"/>
    </source>
</evidence>